<dbReference type="SUPFAM" id="SSF52047">
    <property type="entry name" value="RNI-like"/>
    <property type="match status" value="1"/>
</dbReference>
<organism evidence="7 8">
    <name type="scientific">Chrysochromulina tobinii</name>
    <dbReference type="NCBI Taxonomy" id="1460289"/>
    <lineage>
        <taxon>Eukaryota</taxon>
        <taxon>Haptista</taxon>
        <taxon>Haptophyta</taxon>
        <taxon>Prymnesiophyceae</taxon>
        <taxon>Prymnesiales</taxon>
        <taxon>Chrysochromulinaceae</taxon>
        <taxon>Chrysochromulina</taxon>
    </lineage>
</organism>
<dbReference type="Proteomes" id="UP000037460">
    <property type="component" value="Unassembled WGS sequence"/>
</dbReference>
<evidence type="ECO:0000256" key="1">
    <source>
        <dbReference type="ARBA" id="ARBA00022468"/>
    </source>
</evidence>
<dbReference type="GO" id="GO:0005634">
    <property type="term" value="C:nucleus"/>
    <property type="evidence" value="ECO:0007669"/>
    <property type="project" value="TreeGrafter"/>
</dbReference>
<dbReference type="Pfam" id="PF13516">
    <property type="entry name" value="LRR_6"/>
    <property type="match status" value="7"/>
</dbReference>
<accession>A0A0M0JNF9</accession>
<feature type="coiled-coil region" evidence="4">
    <location>
        <begin position="196"/>
        <end position="260"/>
    </location>
</feature>
<dbReference type="Gene3D" id="3.40.50.10190">
    <property type="entry name" value="BRCT domain"/>
    <property type="match status" value="1"/>
</dbReference>
<dbReference type="SMART" id="SM00368">
    <property type="entry name" value="LRR_RI"/>
    <property type="match status" value="8"/>
</dbReference>
<protein>
    <recommendedName>
        <fullName evidence="6">BRCT domain-containing protein</fullName>
    </recommendedName>
</protein>
<dbReference type="GO" id="GO:0006913">
    <property type="term" value="P:nucleocytoplasmic transport"/>
    <property type="evidence" value="ECO:0007669"/>
    <property type="project" value="TreeGrafter"/>
</dbReference>
<dbReference type="InterPro" id="IPR001611">
    <property type="entry name" value="Leu-rich_rpt"/>
</dbReference>
<feature type="domain" description="BRCT" evidence="6">
    <location>
        <begin position="3"/>
        <end position="71"/>
    </location>
</feature>
<gene>
    <name evidence="7" type="ORF">Ctob_007634</name>
</gene>
<evidence type="ECO:0000313" key="8">
    <source>
        <dbReference type="Proteomes" id="UP000037460"/>
    </source>
</evidence>
<evidence type="ECO:0000259" key="6">
    <source>
        <dbReference type="Pfam" id="PF00533"/>
    </source>
</evidence>
<evidence type="ECO:0000256" key="2">
    <source>
        <dbReference type="ARBA" id="ARBA00022614"/>
    </source>
</evidence>
<keyword evidence="3" id="KW-0677">Repeat</keyword>
<evidence type="ECO:0000313" key="7">
    <source>
        <dbReference type="EMBL" id="KOO28005.1"/>
    </source>
</evidence>
<dbReference type="SUPFAM" id="SSF52113">
    <property type="entry name" value="BRCT domain"/>
    <property type="match status" value="1"/>
</dbReference>
<dbReference type="AlphaFoldDB" id="A0A0M0JNF9"/>
<evidence type="ECO:0000256" key="4">
    <source>
        <dbReference type="SAM" id="Coils"/>
    </source>
</evidence>
<feature type="compositionally biased region" description="Basic and acidic residues" evidence="5">
    <location>
        <begin position="90"/>
        <end position="100"/>
    </location>
</feature>
<proteinExistence type="predicted"/>
<dbReference type="PANTHER" id="PTHR24113:SF12">
    <property type="entry name" value="RAN GTPASE-ACTIVATING PROTEIN 1"/>
    <property type="match status" value="1"/>
</dbReference>
<dbReference type="GO" id="GO:0031267">
    <property type="term" value="F:small GTPase binding"/>
    <property type="evidence" value="ECO:0007669"/>
    <property type="project" value="TreeGrafter"/>
</dbReference>
<dbReference type="Pfam" id="PF00533">
    <property type="entry name" value="BRCT"/>
    <property type="match status" value="1"/>
</dbReference>
<name>A0A0M0JNF9_9EUKA</name>
<feature type="region of interest" description="Disordered" evidence="5">
    <location>
        <begin position="76"/>
        <end position="100"/>
    </location>
</feature>
<dbReference type="InterPro" id="IPR036420">
    <property type="entry name" value="BRCT_dom_sf"/>
</dbReference>
<keyword evidence="2" id="KW-0433">Leucine-rich repeat</keyword>
<dbReference type="GO" id="GO:0048471">
    <property type="term" value="C:perinuclear region of cytoplasm"/>
    <property type="evidence" value="ECO:0007669"/>
    <property type="project" value="TreeGrafter"/>
</dbReference>
<dbReference type="CDD" id="cd17748">
    <property type="entry name" value="BRCT_DNA_ligase_like"/>
    <property type="match status" value="1"/>
</dbReference>
<dbReference type="EMBL" id="JWZX01002634">
    <property type="protein sequence ID" value="KOO28005.1"/>
    <property type="molecule type" value="Genomic_DNA"/>
</dbReference>
<comment type="caution">
    <text evidence="7">The sequence shown here is derived from an EMBL/GenBank/DDBJ whole genome shotgun (WGS) entry which is preliminary data.</text>
</comment>
<keyword evidence="1" id="KW-0343">GTPase activation</keyword>
<dbReference type="Gene3D" id="3.80.10.10">
    <property type="entry name" value="Ribonuclease Inhibitor"/>
    <property type="match status" value="2"/>
</dbReference>
<dbReference type="InterPro" id="IPR001357">
    <property type="entry name" value="BRCT_dom"/>
</dbReference>
<reference evidence="8" key="1">
    <citation type="journal article" date="2015" name="PLoS Genet.">
        <title>Genome Sequence and Transcriptome Analyses of Chrysochromulina tobin: Metabolic Tools for Enhanced Algal Fitness in the Prominent Order Prymnesiales (Haptophyceae).</title>
        <authorList>
            <person name="Hovde B.T."/>
            <person name="Deodato C.R."/>
            <person name="Hunsperger H.M."/>
            <person name="Ryken S.A."/>
            <person name="Yost W."/>
            <person name="Jha R.K."/>
            <person name="Patterson J."/>
            <person name="Monnat R.J. Jr."/>
            <person name="Barlow S.B."/>
            <person name="Starkenburg S.R."/>
            <person name="Cattolico R.A."/>
        </authorList>
    </citation>
    <scope>NUCLEOTIDE SEQUENCE</scope>
    <source>
        <strain evidence="8">CCMP291</strain>
    </source>
</reference>
<dbReference type="PANTHER" id="PTHR24113">
    <property type="entry name" value="RAN GTPASE-ACTIVATING PROTEIN 1"/>
    <property type="match status" value="1"/>
</dbReference>
<evidence type="ECO:0000256" key="3">
    <source>
        <dbReference type="ARBA" id="ARBA00022737"/>
    </source>
</evidence>
<dbReference type="GO" id="GO:0005829">
    <property type="term" value="C:cytosol"/>
    <property type="evidence" value="ECO:0007669"/>
    <property type="project" value="TreeGrafter"/>
</dbReference>
<keyword evidence="4" id="KW-0175">Coiled coil</keyword>
<dbReference type="OrthoDB" id="120976at2759"/>
<dbReference type="InterPro" id="IPR032675">
    <property type="entry name" value="LRR_dom_sf"/>
</dbReference>
<evidence type="ECO:0000256" key="5">
    <source>
        <dbReference type="SAM" id="MobiDB-lite"/>
    </source>
</evidence>
<keyword evidence="8" id="KW-1185">Reference proteome</keyword>
<dbReference type="GO" id="GO:0005096">
    <property type="term" value="F:GTPase activator activity"/>
    <property type="evidence" value="ECO:0007669"/>
    <property type="project" value="UniProtKB-KW"/>
</dbReference>
<dbReference type="InterPro" id="IPR027038">
    <property type="entry name" value="RanGap"/>
</dbReference>
<sequence>MSLSGKTIVFTNTFTMTRVEATKAAESAGAKVDSSVTTNTSILVAGQGAGAVEEDDAKAKGVEIWTEDQFVAAVGGGKEKDAPSAEEQEEAPKAKKAKHDERIRVRARDGEVTLSRDAARVMGTLKDLMDLATSEDGIYPMPTVMTSTLQMVCKLNDPAFTWPTNEGPDSCALEQCAQDRALRAYAVATDALAARVAAAKAALSEEDARLEDLRARLEDLRAKLRKAEASHEAAVEELCAARAEEELHAAQADKEHHAARAWLLQQTKLIEDALYLDAPTAVKNIQHVIASRLNGKCASELCVLLGADRDFGSAEEGAASIAEPVFVPEGFEAPPQSASSSTAPPALLHQPPFLDATEDAMEAALGLVDVATIAELKGVDRVRRALARRVLCARFCRRDGQPVPTLLDAITDLDVEQLIEAGRPGDAAIAGRMVPGLARLHGYGYVVDVAAIRAANLDDEEDNDVDDDMDDEGEVGFFLLGTAKDALNSCISGEGEPPLRLTIAAVACAGLGVVCGIPVQQMREDSVTAELDLSDRGLHVAAAMLIAYLLPATSVLKKCNLLKNSFDIESATMLAKIGADKGIMLTSMTRDQTKADLSGQDLQPADTILIGSDLKFMTVLTDLSLGNNCIGPEGAKAIMGALSSGTSAVTNLELHGNDIGDEGSIAIAEALQSGTSVVTSLNLRYNQIGKEGAIAIAKALKSGTSVLITLHLGSNNIGDDGARAIAGALSSGTAVLTTLGLGSNKISDDGAKAIAGALSSGTTVLTELRLYYNNIGDDGAKAIADSLKSGTAVLTTLRLDTNKIGDEGAKAIAGALSSGTGVLTKLWLGSNSMGDAGKQALQDAVTDRSGFMLHL</sequence>